<dbReference type="FunFam" id="1.10.10.10:FF:000724">
    <property type="entry name" value="Histone H1-like protein in spermatids 1"/>
    <property type="match status" value="1"/>
</dbReference>
<evidence type="ECO:0000256" key="11">
    <source>
        <dbReference type="ARBA" id="ARBA00055987"/>
    </source>
</evidence>
<keyword evidence="10" id="KW-0539">Nucleus</keyword>
<feature type="compositionally biased region" description="Low complexity" evidence="14">
    <location>
        <begin position="17"/>
        <end position="32"/>
    </location>
</feature>
<dbReference type="GO" id="GO:0003677">
    <property type="term" value="F:DNA binding"/>
    <property type="evidence" value="ECO:0007669"/>
    <property type="project" value="UniProtKB-KW"/>
</dbReference>
<dbReference type="GeneID" id="111817349"/>
<evidence type="ECO:0000256" key="8">
    <source>
        <dbReference type="ARBA" id="ARBA00023125"/>
    </source>
</evidence>
<dbReference type="GO" id="GO:0030261">
    <property type="term" value="P:chromosome condensation"/>
    <property type="evidence" value="ECO:0007669"/>
    <property type="project" value="UniProtKB-ARBA"/>
</dbReference>
<evidence type="ECO:0000313" key="16">
    <source>
        <dbReference type="Proteomes" id="UP000515203"/>
    </source>
</evidence>
<dbReference type="PROSITE" id="PS51504">
    <property type="entry name" value="H15"/>
    <property type="match status" value="1"/>
</dbReference>
<gene>
    <name evidence="17" type="primary">LOC111817349</name>
</gene>
<dbReference type="SUPFAM" id="SSF46785">
    <property type="entry name" value="Winged helix' DNA-binding domain"/>
    <property type="match status" value="1"/>
</dbReference>
<keyword evidence="6" id="KW-0744">Spermatogenesis</keyword>
<keyword evidence="2" id="KW-0217">Developmental protein</keyword>
<evidence type="ECO:0000256" key="3">
    <source>
        <dbReference type="ARBA" id="ARBA00022553"/>
    </source>
</evidence>
<protein>
    <recommendedName>
        <fullName evidence="12">Histone H1.9</fullName>
    </recommendedName>
    <alternativeName>
        <fullName evidence="13">Spermatid-specific linker histone H1-like protein</fullName>
    </alternativeName>
</protein>
<feature type="domain" description="H15" evidence="15">
    <location>
        <begin position="49"/>
        <end position="122"/>
    </location>
</feature>
<reference evidence="17" key="1">
    <citation type="submission" date="2025-08" db="UniProtKB">
        <authorList>
            <consortium name="RefSeq"/>
        </authorList>
    </citation>
    <scope>IDENTIFICATION</scope>
</reference>
<evidence type="ECO:0000256" key="9">
    <source>
        <dbReference type="ARBA" id="ARBA00023163"/>
    </source>
</evidence>
<keyword evidence="16" id="KW-1185">Reference proteome</keyword>
<keyword evidence="7" id="KW-0805">Transcription regulation</keyword>
<keyword evidence="8" id="KW-0238">DNA-binding</keyword>
<dbReference type="FunCoup" id="A0A6P6ENL6">
    <property type="interactions" value="132"/>
</dbReference>
<keyword evidence="1" id="KW-0158">Chromosome</keyword>
<evidence type="ECO:0000256" key="14">
    <source>
        <dbReference type="SAM" id="MobiDB-lite"/>
    </source>
</evidence>
<feature type="compositionally biased region" description="Basic residues" evidence="14">
    <location>
        <begin position="120"/>
        <end position="167"/>
    </location>
</feature>
<dbReference type="GO" id="GO:0007283">
    <property type="term" value="P:spermatogenesis"/>
    <property type="evidence" value="ECO:0007669"/>
    <property type="project" value="UniProtKB-KW"/>
</dbReference>
<dbReference type="GO" id="GO:0030154">
    <property type="term" value="P:cell differentiation"/>
    <property type="evidence" value="ECO:0007669"/>
    <property type="project" value="UniProtKB-KW"/>
</dbReference>
<evidence type="ECO:0000313" key="17">
    <source>
        <dbReference type="RefSeq" id="XP_023573682.1"/>
    </source>
</evidence>
<evidence type="ECO:0000259" key="15">
    <source>
        <dbReference type="PROSITE" id="PS51504"/>
    </source>
</evidence>
<evidence type="ECO:0000256" key="13">
    <source>
        <dbReference type="ARBA" id="ARBA00081945"/>
    </source>
</evidence>
<keyword evidence="3" id="KW-0597">Phosphoprotein</keyword>
<keyword evidence="4" id="KW-0221">Differentiation</keyword>
<feature type="region of interest" description="Disordered" evidence="14">
    <location>
        <begin position="1"/>
        <end position="52"/>
    </location>
</feature>
<dbReference type="InterPro" id="IPR005818">
    <property type="entry name" value="Histone_H1/H5_H15"/>
</dbReference>
<feature type="compositionally biased region" description="Basic residues" evidence="14">
    <location>
        <begin position="174"/>
        <end position="192"/>
    </location>
</feature>
<evidence type="ECO:0000256" key="5">
    <source>
        <dbReference type="ARBA" id="ARBA00022853"/>
    </source>
</evidence>
<feature type="region of interest" description="Disordered" evidence="14">
    <location>
        <begin position="118"/>
        <end position="192"/>
    </location>
</feature>
<name>A0A6P6ENL6_OCTDE</name>
<organism evidence="16 17">
    <name type="scientific">Octodon degus</name>
    <name type="common">Degu</name>
    <name type="synonym">Sciurus degus</name>
    <dbReference type="NCBI Taxonomy" id="10160"/>
    <lineage>
        <taxon>Eukaryota</taxon>
        <taxon>Metazoa</taxon>
        <taxon>Chordata</taxon>
        <taxon>Craniata</taxon>
        <taxon>Vertebrata</taxon>
        <taxon>Euteleostomi</taxon>
        <taxon>Mammalia</taxon>
        <taxon>Eutheria</taxon>
        <taxon>Euarchontoglires</taxon>
        <taxon>Glires</taxon>
        <taxon>Rodentia</taxon>
        <taxon>Hystricomorpha</taxon>
        <taxon>Octodontidae</taxon>
        <taxon>Octodon</taxon>
    </lineage>
</organism>
<evidence type="ECO:0000256" key="7">
    <source>
        <dbReference type="ARBA" id="ARBA00023015"/>
    </source>
</evidence>
<keyword evidence="9" id="KW-0804">Transcription</keyword>
<accession>A0A6P6ENL6</accession>
<comment type="function">
    <text evidence="11">DNA-binding protein that may be implicated in chromatin remodeling and/or transcriptional regulation during spermiogenesis, the process of spermatid maturation into spermatozoa.</text>
</comment>
<dbReference type="Proteomes" id="UP000515203">
    <property type="component" value="Unplaced"/>
</dbReference>
<sequence>MQSNRELPRPPPPPEPAASTAAAVGQQASTSGVASKSECGGSPCPKEPPKPSISKVILRTMADKGTCHLVSLNTLKNAVATTGYNMIRNAWRFKRALKKLVEQGMLRQVTGKGAFGSFRLGKKASKPKLKAKRGRQSRRRPGQHRRPGQRKAGQQHRPRQHRPRQRRSLLGSKQGHKRLPKGVRRVASQRHH</sequence>
<dbReference type="RefSeq" id="XP_023573682.1">
    <property type="nucleotide sequence ID" value="XM_023717914.1"/>
</dbReference>
<dbReference type="Pfam" id="PF00538">
    <property type="entry name" value="Linker_histone"/>
    <property type="match status" value="1"/>
</dbReference>
<evidence type="ECO:0000256" key="2">
    <source>
        <dbReference type="ARBA" id="ARBA00022473"/>
    </source>
</evidence>
<dbReference type="InterPro" id="IPR036390">
    <property type="entry name" value="WH_DNA-bd_sf"/>
</dbReference>
<dbReference type="Gene3D" id="1.10.10.10">
    <property type="entry name" value="Winged helix-like DNA-binding domain superfamily/Winged helix DNA-binding domain"/>
    <property type="match status" value="1"/>
</dbReference>
<evidence type="ECO:0000256" key="1">
    <source>
        <dbReference type="ARBA" id="ARBA00022454"/>
    </source>
</evidence>
<evidence type="ECO:0000256" key="12">
    <source>
        <dbReference type="ARBA" id="ARBA00073461"/>
    </source>
</evidence>
<dbReference type="GO" id="GO:0000786">
    <property type="term" value="C:nucleosome"/>
    <property type="evidence" value="ECO:0007669"/>
    <property type="project" value="InterPro"/>
</dbReference>
<evidence type="ECO:0000256" key="6">
    <source>
        <dbReference type="ARBA" id="ARBA00022871"/>
    </source>
</evidence>
<proteinExistence type="predicted"/>
<dbReference type="GO" id="GO:0006334">
    <property type="term" value="P:nucleosome assembly"/>
    <property type="evidence" value="ECO:0007669"/>
    <property type="project" value="InterPro"/>
</dbReference>
<evidence type="ECO:0000256" key="4">
    <source>
        <dbReference type="ARBA" id="ARBA00022782"/>
    </source>
</evidence>
<dbReference type="InParanoid" id="A0A6P6ENL6"/>
<dbReference type="InterPro" id="IPR036388">
    <property type="entry name" value="WH-like_DNA-bd_sf"/>
</dbReference>
<evidence type="ECO:0000256" key="10">
    <source>
        <dbReference type="ARBA" id="ARBA00023242"/>
    </source>
</evidence>
<dbReference type="AlphaFoldDB" id="A0A6P6ENL6"/>
<dbReference type="OrthoDB" id="10070184at2759"/>
<keyword evidence="5" id="KW-0156">Chromatin regulator</keyword>